<gene>
    <name evidence="1" type="ORF">ABID41_002740</name>
</gene>
<comment type="caution">
    <text evidence="1">The sequence shown here is derived from an EMBL/GenBank/DDBJ whole genome shotgun (WGS) entry which is preliminary data.</text>
</comment>
<protein>
    <submittedName>
        <fullName evidence="1">Uncharacterized protein</fullName>
    </submittedName>
</protein>
<dbReference type="RefSeq" id="WP_331932059.1">
    <property type="nucleotide sequence ID" value="NZ_JBEPLU010000002.1"/>
</dbReference>
<proteinExistence type="predicted"/>
<dbReference type="Proteomes" id="UP001549110">
    <property type="component" value="Unassembled WGS sequence"/>
</dbReference>
<accession>A0ABV2EKY3</accession>
<name>A0ABV2EKY3_9CAUL</name>
<reference evidence="1 2" key="1">
    <citation type="submission" date="2024-06" db="EMBL/GenBank/DDBJ databases">
        <title>Genomic Encyclopedia of Type Strains, Phase IV (KMG-IV): sequencing the most valuable type-strain genomes for metagenomic binning, comparative biology and taxonomic classification.</title>
        <authorList>
            <person name="Goeker M."/>
        </authorList>
    </citation>
    <scope>NUCLEOTIDE SEQUENCE [LARGE SCALE GENOMIC DNA]</scope>
    <source>
        <strain evidence="1 2">DSM 17809</strain>
    </source>
</reference>
<evidence type="ECO:0000313" key="2">
    <source>
        <dbReference type="Proteomes" id="UP001549110"/>
    </source>
</evidence>
<evidence type="ECO:0000313" key="1">
    <source>
        <dbReference type="EMBL" id="MET3527622.1"/>
    </source>
</evidence>
<keyword evidence="2" id="KW-1185">Reference proteome</keyword>
<organism evidence="1 2">
    <name type="scientific">Phenylobacterium koreense</name>
    <dbReference type="NCBI Taxonomy" id="266125"/>
    <lineage>
        <taxon>Bacteria</taxon>
        <taxon>Pseudomonadati</taxon>
        <taxon>Pseudomonadota</taxon>
        <taxon>Alphaproteobacteria</taxon>
        <taxon>Caulobacterales</taxon>
        <taxon>Caulobacteraceae</taxon>
        <taxon>Phenylobacterium</taxon>
    </lineage>
</organism>
<sequence length="97" mass="11019">MRHAGQESLDLLEPLLAQIRTLPGLAEKKRGVFYLRAKAFLHFHEDPKGLFADLRDEAGLDFDRFEVNDEAGRAHLLAQAIRRFEAVPANGRPPRSR</sequence>
<dbReference type="EMBL" id="JBEPLU010000002">
    <property type="protein sequence ID" value="MET3527622.1"/>
    <property type="molecule type" value="Genomic_DNA"/>
</dbReference>